<organism evidence="3 4">
    <name type="scientific">Paenibacillus antibioticophila</name>
    <dbReference type="NCBI Taxonomy" id="1274374"/>
    <lineage>
        <taxon>Bacteria</taxon>
        <taxon>Bacillati</taxon>
        <taxon>Bacillota</taxon>
        <taxon>Bacilli</taxon>
        <taxon>Bacillales</taxon>
        <taxon>Paenibacillaceae</taxon>
        <taxon>Paenibacillus</taxon>
    </lineage>
</organism>
<dbReference type="InterPro" id="IPR014235">
    <property type="entry name" value="Spore_PdaA"/>
</dbReference>
<dbReference type="PANTHER" id="PTHR10587">
    <property type="entry name" value="GLYCOSYL TRANSFERASE-RELATED"/>
    <property type="match status" value="1"/>
</dbReference>
<dbReference type="NCBIfam" id="TIGR02884">
    <property type="entry name" value="spore_pdaA"/>
    <property type="match status" value="1"/>
</dbReference>
<dbReference type="GO" id="GO:0016020">
    <property type="term" value="C:membrane"/>
    <property type="evidence" value="ECO:0007669"/>
    <property type="project" value="TreeGrafter"/>
</dbReference>
<dbReference type="RefSeq" id="WP_249412815.1">
    <property type="nucleotide sequence ID" value="NZ_BORR01000001.1"/>
</dbReference>
<feature type="signal peptide" evidence="1">
    <location>
        <begin position="1"/>
        <end position="24"/>
    </location>
</feature>
<dbReference type="PROSITE" id="PS51257">
    <property type="entry name" value="PROKAR_LIPOPROTEIN"/>
    <property type="match status" value="1"/>
</dbReference>
<gene>
    <name evidence="3" type="primary">pdaA</name>
    <name evidence="3" type="ORF">J41TS12_02070</name>
</gene>
<dbReference type="PROSITE" id="PS51677">
    <property type="entry name" value="NODB"/>
    <property type="match status" value="1"/>
</dbReference>
<dbReference type="Pfam" id="PF01522">
    <property type="entry name" value="Polysacc_deac_1"/>
    <property type="match status" value="1"/>
</dbReference>
<feature type="domain" description="NodB homology" evidence="2">
    <location>
        <begin position="88"/>
        <end position="269"/>
    </location>
</feature>
<accession>A0A919XLS9</accession>
<name>A0A919XLS9_9BACL</name>
<evidence type="ECO:0000259" key="2">
    <source>
        <dbReference type="PROSITE" id="PS51677"/>
    </source>
</evidence>
<dbReference type="Gene3D" id="3.20.20.370">
    <property type="entry name" value="Glycoside hydrolase/deacetylase"/>
    <property type="match status" value="1"/>
</dbReference>
<dbReference type="InterPro" id="IPR050248">
    <property type="entry name" value="Polysacc_deacetylase_ArnD"/>
</dbReference>
<dbReference type="GO" id="GO:0016810">
    <property type="term" value="F:hydrolase activity, acting on carbon-nitrogen (but not peptide) bonds"/>
    <property type="evidence" value="ECO:0007669"/>
    <property type="project" value="InterPro"/>
</dbReference>
<dbReference type="EMBL" id="BORR01000001">
    <property type="protein sequence ID" value="GIO35346.1"/>
    <property type="molecule type" value="Genomic_DNA"/>
</dbReference>
<evidence type="ECO:0000313" key="4">
    <source>
        <dbReference type="Proteomes" id="UP000681162"/>
    </source>
</evidence>
<dbReference type="InterPro" id="IPR011330">
    <property type="entry name" value="Glyco_hydro/deAcase_b/a-brl"/>
</dbReference>
<proteinExistence type="predicted"/>
<dbReference type="SUPFAM" id="SSF88713">
    <property type="entry name" value="Glycoside hydrolase/deacetylase"/>
    <property type="match status" value="1"/>
</dbReference>
<dbReference type="CDD" id="cd10948">
    <property type="entry name" value="CE4_BsPdaA_like"/>
    <property type="match status" value="1"/>
</dbReference>
<reference evidence="3 4" key="1">
    <citation type="submission" date="2021-03" db="EMBL/GenBank/DDBJ databases">
        <title>Antimicrobial resistance genes in bacteria isolated from Japanese honey, and their potential for conferring macrolide and lincosamide resistance in the American foulbrood pathogen Paenibacillus larvae.</title>
        <authorList>
            <person name="Okamoto M."/>
            <person name="Kumagai M."/>
            <person name="Kanamori H."/>
            <person name="Takamatsu D."/>
        </authorList>
    </citation>
    <scope>NUCLEOTIDE SEQUENCE [LARGE SCALE GENOMIC DNA]</scope>
    <source>
        <strain evidence="3 4">J41TS12</strain>
    </source>
</reference>
<protein>
    <submittedName>
        <fullName evidence="3">Peptidoglycan-N-acetylmuramic acid deacetylase PdaA</fullName>
    </submittedName>
</protein>
<dbReference type="PANTHER" id="PTHR10587:SF78">
    <property type="entry name" value="PEPTIDOGLYCAN-N-ACETYLMURAMIC ACID DEACETYLASE PDAA"/>
    <property type="match status" value="1"/>
</dbReference>
<feature type="chain" id="PRO_5037460700" evidence="1">
    <location>
        <begin position="25"/>
        <end position="285"/>
    </location>
</feature>
<dbReference type="InterPro" id="IPR002509">
    <property type="entry name" value="NODB_dom"/>
</dbReference>
<evidence type="ECO:0000313" key="3">
    <source>
        <dbReference type="EMBL" id="GIO35346.1"/>
    </source>
</evidence>
<comment type="caution">
    <text evidence="3">The sequence shown here is derived from an EMBL/GenBank/DDBJ whole genome shotgun (WGS) entry which is preliminary data.</text>
</comment>
<dbReference type="Proteomes" id="UP000681162">
    <property type="component" value="Unassembled WGS sequence"/>
</dbReference>
<evidence type="ECO:0000256" key="1">
    <source>
        <dbReference type="SAM" id="SignalP"/>
    </source>
</evidence>
<keyword evidence="1" id="KW-0732">Signal</keyword>
<dbReference type="GO" id="GO:0005975">
    <property type="term" value="P:carbohydrate metabolic process"/>
    <property type="evidence" value="ECO:0007669"/>
    <property type="project" value="InterPro"/>
</dbReference>
<dbReference type="AlphaFoldDB" id="A0A919XLS9"/>
<sequence length="285" mass="31528">MLERFALMTAVLGCTLLIQPAAGAASCLPASPASLIEAQQPASASENQPYHFGFKRSVNGQLPSINEEGFKTIVDRYDAVFTGDTSRKELFLTFDNGYENGYTAPILDVLKAKKVPAAFFVTGHYVKDQPELVKRMAAEGHIVGNHSWSHPDMTTLPDGKIKEELDRVKTAASSLTGTDQMRYLRPPRGIFSEHVLRVTKELGYTNVFWSLAYKDWDVNDQKGASYAYQKVIAQLHPGAVLLLHSVSRDNAEALSSIIDEARRQGYEFKTLDELSLKRKAGFGTP</sequence>
<keyword evidence="4" id="KW-1185">Reference proteome</keyword>